<protein>
    <submittedName>
        <fullName evidence="3">DUF732 domain-containing protein</fullName>
    </submittedName>
</protein>
<feature type="domain" description="DUF732" evidence="2">
    <location>
        <begin position="102"/>
        <end position="182"/>
    </location>
</feature>
<dbReference type="Proteomes" id="UP000825228">
    <property type="component" value="Unassembled WGS sequence"/>
</dbReference>
<keyword evidence="4" id="KW-1185">Reference proteome</keyword>
<organism evidence="3 4">
    <name type="scientific">Rhodococcoides corynebacterioides</name>
    <dbReference type="NCBI Taxonomy" id="53972"/>
    <lineage>
        <taxon>Bacteria</taxon>
        <taxon>Bacillati</taxon>
        <taxon>Actinomycetota</taxon>
        <taxon>Actinomycetes</taxon>
        <taxon>Mycobacteriales</taxon>
        <taxon>Nocardiaceae</taxon>
        <taxon>Rhodococcoides</taxon>
    </lineage>
</organism>
<evidence type="ECO:0000256" key="1">
    <source>
        <dbReference type="SAM" id="MobiDB-lite"/>
    </source>
</evidence>
<evidence type="ECO:0000313" key="4">
    <source>
        <dbReference type="Proteomes" id="UP000825228"/>
    </source>
</evidence>
<comment type="caution">
    <text evidence="3">The sequence shown here is derived from an EMBL/GenBank/DDBJ whole genome shotgun (WGS) entry which is preliminary data.</text>
</comment>
<dbReference type="Pfam" id="PF05305">
    <property type="entry name" value="DUF732"/>
    <property type="match status" value="1"/>
</dbReference>
<gene>
    <name evidence="3" type="ORF">HQ603_12810</name>
</gene>
<dbReference type="InterPro" id="IPR007969">
    <property type="entry name" value="DUF732"/>
</dbReference>
<feature type="compositionally biased region" description="Low complexity" evidence="1">
    <location>
        <begin position="31"/>
        <end position="79"/>
    </location>
</feature>
<accession>A0ABS7P5F1</accession>
<feature type="region of interest" description="Disordered" evidence="1">
    <location>
        <begin position="31"/>
        <end position="98"/>
    </location>
</feature>
<evidence type="ECO:0000259" key="2">
    <source>
        <dbReference type="Pfam" id="PF05305"/>
    </source>
</evidence>
<evidence type="ECO:0000313" key="3">
    <source>
        <dbReference type="EMBL" id="MBY6367637.1"/>
    </source>
</evidence>
<reference evidence="3 4" key="1">
    <citation type="submission" date="2020-06" db="EMBL/GenBank/DDBJ databases">
        <title>Taxonomy, biology and ecology of Rhodococcus bacteria occurring in California pistachio and other woody hosts as revealed by genome sequence analyses.</title>
        <authorList>
            <person name="Gai Y."/>
            <person name="Riely B."/>
        </authorList>
    </citation>
    <scope>NUCLEOTIDE SEQUENCE [LARGE SCALE GENOMIC DNA]</scope>
    <source>
        <strain evidence="3 4">BP-281</strain>
    </source>
</reference>
<sequence length="183" mass="17731">MEEEPHVTSRVVSLLAPVLLATAAGALLTACGGDDSSASSTPTPSATTTAAQSSSEAPSGSTSASATTTASATASGAAAEEQEAVPSGYPGPTEVPRDPRANAFLDALRSDGVAVAGNGDIAIGTANYICAAQSEGVAADQITTFVTANVGAEASAAGTEISAEDAAATAQKYIDAARSTYCG</sequence>
<dbReference type="EMBL" id="JABUBU010000012">
    <property type="protein sequence ID" value="MBY6367637.1"/>
    <property type="molecule type" value="Genomic_DNA"/>
</dbReference>
<proteinExistence type="predicted"/>
<name>A0ABS7P5F1_9NOCA</name>